<dbReference type="InterPro" id="IPR002068">
    <property type="entry name" value="A-crystallin/Hsp20_dom"/>
</dbReference>
<evidence type="ECO:0000256" key="2">
    <source>
        <dbReference type="RuleBase" id="RU003616"/>
    </source>
</evidence>
<name>A0ABN6J4V4_9CLOT</name>
<feature type="domain" description="SHSP" evidence="3">
    <location>
        <begin position="50"/>
        <end position="165"/>
    </location>
</feature>
<proteinExistence type="inferred from homology"/>
<reference evidence="5" key="1">
    <citation type="submission" date="2021-07" db="EMBL/GenBank/DDBJ databases">
        <title>Complete genome sequencing of a Clostridium isolate.</title>
        <authorList>
            <person name="Ueki A."/>
            <person name="Tonouchi A."/>
        </authorList>
    </citation>
    <scope>NUCLEOTIDE SEQUENCE [LARGE SCALE GENOMIC DNA]</scope>
    <source>
        <strain evidence="5">C5S11</strain>
    </source>
</reference>
<evidence type="ECO:0000259" key="3">
    <source>
        <dbReference type="PROSITE" id="PS01031"/>
    </source>
</evidence>
<accession>A0ABN6J4V4</accession>
<organism evidence="4 5">
    <name type="scientific">Clostridium gelidum</name>
    <dbReference type="NCBI Taxonomy" id="704125"/>
    <lineage>
        <taxon>Bacteria</taxon>
        <taxon>Bacillati</taxon>
        <taxon>Bacillota</taxon>
        <taxon>Clostridia</taxon>
        <taxon>Eubacteriales</taxon>
        <taxon>Clostridiaceae</taxon>
        <taxon>Clostridium</taxon>
    </lineage>
</organism>
<dbReference type="InterPro" id="IPR008978">
    <property type="entry name" value="HSP20-like_chaperone"/>
</dbReference>
<dbReference type="EMBL" id="AP024849">
    <property type="protein sequence ID" value="BCZ49329.1"/>
    <property type="molecule type" value="Genomic_DNA"/>
</dbReference>
<dbReference type="Gene3D" id="2.60.40.790">
    <property type="match status" value="1"/>
</dbReference>
<evidence type="ECO:0000256" key="1">
    <source>
        <dbReference type="PROSITE-ProRule" id="PRU00285"/>
    </source>
</evidence>
<dbReference type="Pfam" id="PF00011">
    <property type="entry name" value="HSP20"/>
    <property type="match status" value="1"/>
</dbReference>
<dbReference type="CDD" id="cd00298">
    <property type="entry name" value="ACD_sHsps_p23-like"/>
    <property type="match status" value="1"/>
</dbReference>
<gene>
    <name evidence="4" type="ORF">psyc5s11_53960</name>
</gene>
<comment type="similarity">
    <text evidence="1 2">Belongs to the small heat shock protein (HSP20) family.</text>
</comment>
<protein>
    <recommendedName>
        <fullName evidence="3">SHSP domain-containing protein</fullName>
    </recommendedName>
</protein>
<keyword evidence="5" id="KW-1185">Reference proteome</keyword>
<dbReference type="RefSeq" id="WP_224035516.1">
    <property type="nucleotide sequence ID" value="NZ_AP024849.1"/>
</dbReference>
<evidence type="ECO:0000313" key="5">
    <source>
        <dbReference type="Proteomes" id="UP000824633"/>
    </source>
</evidence>
<dbReference type="PROSITE" id="PS01031">
    <property type="entry name" value="SHSP"/>
    <property type="match status" value="1"/>
</dbReference>
<sequence>MFKIFSFGFGNITSLSNRERINTIMNSFLDNIYINEVTENYRYTDTNDKKIEESNEMDFIELKQYEDMYLLVIDLKGIDLREVSIRYELGIIEINLNRAEVEKSSFWDVSGNVFVKKSYNKKFENIEEIDTSQILKSIDNGIFSMRMQKKYAVKSVSSIVDVDSYEENVDN</sequence>
<dbReference type="Proteomes" id="UP000824633">
    <property type="component" value="Chromosome"/>
</dbReference>
<evidence type="ECO:0000313" key="4">
    <source>
        <dbReference type="EMBL" id="BCZ49329.1"/>
    </source>
</evidence>